<dbReference type="GO" id="GO:0003700">
    <property type="term" value="F:DNA-binding transcription factor activity"/>
    <property type="evidence" value="ECO:0007669"/>
    <property type="project" value="InterPro"/>
</dbReference>
<keyword evidence="2" id="KW-0238">DNA-binding</keyword>
<name>A0A933NX99_9HYPH</name>
<proteinExistence type="predicted"/>
<dbReference type="InterPro" id="IPR018060">
    <property type="entry name" value="HTH_AraC"/>
</dbReference>
<evidence type="ECO:0000259" key="4">
    <source>
        <dbReference type="PROSITE" id="PS01124"/>
    </source>
</evidence>
<keyword evidence="3" id="KW-0804">Transcription</keyword>
<dbReference type="InterPro" id="IPR018062">
    <property type="entry name" value="HTH_AraC-typ_CS"/>
</dbReference>
<dbReference type="SUPFAM" id="SSF46689">
    <property type="entry name" value="Homeodomain-like"/>
    <property type="match status" value="1"/>
</dbReference>
<dbReference type="PROSITE" id="PS00041">
    <property type="entry name" value="HTH_ARAC_FAMILY_1"/>
    <property type="match status" value="1"/>
</dbReference>
<feature type="domain" description="HTH araC/xylS-type" evidence="4">
    <location>
        <begin position="169"/>
        <end position="259"/>
    </location>
</feature>
<dbReference type="SMART" id="SM00342">
    <property type="entry name" value="HTH_ARAC"/>
    <property type="match status" value="1"/>
</dbReference>
<keyword evidence="1" id="KW-0805">Transcription regulation</keyword>
<protein>
    <submittedName>
        <fullName evidence="5">Helix-turn-helix transcriptional regulator</fullName>
    </submittedName>
</protein>
<dbReference type="AlphaFoldDB" id="A0A933NX99"/>
<evidence type="ECO:0000313" key="5">
    <source>
        <dbReference type="EMBL" id="MBI4922714.1"/>
    </source>
</evidence>
<dbReference type="EMBL" id="JACRAF010000037">
    <property type="protein sequence ID" value="MBI4922714.1"/>
    <property type="molecule type" value="Genomic_DNA"/>
</dbReference>
<gene>
    <name evidence="5" type="ORF">HY834_13285</name>
</gene>
<dbReference type="Gene3D" id="1.10.10.60">
    <property type="entry name" value="Homeodomain-like"/>
    <property type="match status" value="1"/>
</dbReference>
<comment type="caution">
    <text evidence="5">The sequence shown here is derived from an EMBL/GenBank/DDBJ whole genome shotgun (WGS) entry which is preliminary data.</text>
</comment>
<evidence type="ECO:0000256" key="2">
    <source>
        <dbReference type="ARBA" id="ARBA00023125"/>
    </source>
</evidence>
<organism evidence="5 6">
    <name type="scientific">Devosia nanyangense</name>
    <dbReference type="NCBI Taxonomy" id="1228055"/>
    <lineage>
        <taxon>Bacteria</taxon>
        <taxon>Pseudomonadati</taxon>
        <taxon>Pseudomonadota</taxon>
        <taxon>Alphaproteobacteria</taxon>
        <taxon>Hyphomicrobiales</taxon>
        <taxon>Devosiaceae</taxon>
        <taxon>Devosia</taxon>
    </lineage>
</organism>
<accession>A0A933NX99</accession>
<evidence type="ECO:0000313" key="6">
    <source>
        <dbReference type="Proteomes" id="UP000782610"/>
    </source>
</evidence>
<dbReference type="Proteomes" id="UP000782610">
    <property type="component" value="Unassembled WGS sequence"/>
</dbReference>
<dbReference type="InterPro" id="IPR009057">
    <property type="entry name" value="Homeodomain-like_sf"/>
</dbReference>
<dbReference type="PANTHER" id="PTHR46796:SF12">
    <property type="entry name" value="HTH-TYPE DNA-BINDING TRANSCRIPTIONAL ACTIVATOR EUTR"/>
    <property type="match status" value="1"/>
</dbReference>
<evidence type="ECO:0000256" key="1">
    <source>
        <dbReference type="ARBA" id="ARBA00023015"/>
    </source>
</evidence>
<dbReference type="PROSITE" id="PS01124">
    <property type="entry name" value="HTH_ARAC_FAMILY_2"/>
    <property type="match status" value="1"/>
</dbReference>
<dbReference type="PANTHER" id="PTHR46796">
    <property type="entry name" value="HTH-TYPE TRANSCRIPTIONAL ACTIVATOR RHAS-RELATED"/>
    <property type="match status" value="1"/>
</dbReference>
<dbReference type="GO" id="GO:0043565">
    <property type="term" value="F:sequence-specific DNA binding"/>
    <property type="evidence" value="ECO:0007669"/>
    <property type="project" value="InterPro"/>
</dbReference>
<sequence>MAYEIAPRSLELRDHRFGRINRRMPIGPVRWPFHDLFWLHEGKATIRFPELSARLDLVAPAGVLIRPGTLFSGAPVGAFATASICHFVLGGDTSAAAPGYLLPNADEALHIQHLLRLCMHLARRNRPDELPRRQRLLAATLDGFHAPGETSNAAADEDRLASAWSQAGQNLHRMRTLSDVAALLGVSESALRAMHRRAWDTSAGERLRDLRLTRAEELLVATGLSLSEIARAVGYGHAATLSAAFRRRRGKTPGQYRRWSNPFA</sequence>
<dbReference type="Pfam" id="PF12833">
    <property type="entry name" value="HTH_18"/>
    <property type="match status" value="1"/>
</dbReference>
<dbReference type="InterPro" id="IPR050204">
    <property type="entry name" value="AraC_XylS_family_regulators"/>
</dbReference>
<evidence type="ECO:0000256" key="3">
    <source>
        <dbReference type="ARBA" id="ARBA00023163"/>
    </source>
</evidence>
<reference evidence="5" key="1">
    <citation type="submission" date="2020-07" db="EMBL/GenBank/DDBJ databases">
        <title>Huge and variable diversity of episymbiotic CPR bacteria and DPANN archaea in groundwater ecosystems.</title>
        <authorList>
            <person name="He C.Y."/>
            <person name="Keren R."/>
            <person name="Whittaker M."/>
            <person name="Farag I.F."/>
            <person name="Doudna J."/>
            <person name="Cate J.H.D."/>
            <person name="Banfield J.F."/>
        </authorList>
    </citation>
    <scope>NUCLEOTIDE SEQUENCE</scope>
    <source>
        <strain evidence="5">NC_groundwater_1586_Pr3_B-0.1um_66_15</strain>
    </source>
</reference>